<dbReference type="GO" id="GO:0005634">
    <property type="term" value="C:nucleus"/>
    <property type="evidence" value="ECO:0007669"/>
    <property type="project" value="TreeGrafter"/>
</dbReference>
<comment type="caution">
    <text evidence="4">The sequence shown here is derived from an EMBL/GenBank/DDBJ whole genome shotgun (WGS) entry which is preliminary data.</text>
</comment>
<evidence type="ECO:0000256" key="2">
    <source>
        <dbReference type="SAM" id="MobiDB-lite"/>
    </source>
</evidence>
<reference evidence="4" key="1">
    <citation type="journal article" date="2021" name="Nat. Commun.">
        <title>Genetic determinants of endophytism in the Arabidopsis root mycobiome.</title>
        <authorList>
            <person name="Mesny F."/>
            <person name="Miyauchi S."/>
            <person name="Thiergart T."/>
            <person name="Pickel B."/>
            <person name="Atanasova L."/>
            <person name="Karlsson M."/>
            <person name="Huettel B."/>
            <person name="Barry K.W."/>
            <person name="Haridas S."/>
            <person name="Chen C."/>
            <person name="Bauer D."/>
            <person name="Andreopoulos W."/>
            <person name="Pangilinan J."/>
            <person name="LaButti K."/>
            <person name="Riley R."/>
            <person name="Lipzen A."/>
            <person name="Clum A."/>
            <person name="Drula E."/>
            <person name="Henrissat B."/>
            <person name="Kohler A."/>
            <person name="Grigoriev I.V."/>
            <person name="Martin F.M."/>
            <person name="Hacquard S."/>
        </authorList>
    </citation>
    <scope>NUCLEOTIDE SEQUENCE</scope>
    <source>
        <strain evidence="4">MPI-SDFR-AT-0068</strain>
    </source>
</reference>
<feature type="region of interest" description="Disordered" evidence="2">
    <location>
        <begin position="203"/>
        <end position="243"/>
    </location>
</feature>
<organism evidence="4 5">
    <name type="scientific">Fusarium tricinctum</name>
    <dbReference type="NCBI Taxonomy" id="61284"/>
    <lineage>
        <taxon>Eukaryota</taxon>
        <taxon>Fungi</taxon>
        <taxon>Dikarya</taxon>
        <taxon>Ascomycota</taxon>
        <taxon>Pezizomycotina</taxon>
        <taxon>Sordariomycetes</taxon>
        <taxon>Hypocreomycetidae</taxon>
        <taxon>Hypocreales</taxon>
        <taxon>Nectriaceae</taxon>
        <taxon>Fusarium</taxon>
        <taxon>Fusarium tricinctum species complex</taxon>
    </lineage>
</organism>
<dbReference type="SMART" id="SM00066">
    <property type="entry name" value="GAL4"/>
    <property type="match status" value="1"/>
</dbReference>
<dbReference type="CDD" id="cd00067">
    <property type="entry name" value="GAL4"/>
    <property type="match status" value="1"/>
</dbReference>
<dbReference type="PANTHER" id="PTHR31644:SF3">
    <property type="entry name" value="ZN(II)2CYS6 TRANSCRIPTION FACTOR (EUROFUNG)"/>
    <property type="match status" value="1"/>
</dbReference>
<feature type="region of interest" description="Disordered" evidence="2">
    <location>
        <begin position="68"/>
        <end position="113"/>
    </location>
</feature>
<dbReference type="OrthoDB" id="2262349at2759"/>
<dbReference type="GO" id="GO:0008270">
    <property type="term" value="F:zinc ion binding"/>
    <property type="evidence" value="ECO:0007669"/>
    <property type="project" value="InterPro"/>
</dbReference>
<dbReference type="AlphaFoldDB" id="A0A8K0WFK3"/>
<feature type="compositionally biased region" description="Polar residues" evidence="2">
    <location>
        <begin position="230"/>
        <end position="239"/>
    </location>
</feature>
<dbReference type="Gene3D" id="4.10.240.10">
    <property type="entry name" value="Zn(2)-C6 fungal-type DNA-binding domain"/>
    <property type="match status" value="1"/>
</dbReference>
<dbReference type="Pfam" id="PF00172">
    <property type="entry name" value="Zn_clus"/>
    <property type="match status" value="1"/>
</dbReference>
<dbReference type="EMBL" id="JAGPXF010000003">
    <property type="protein sequence ID" value="KAH7252723.1"/>
    <property type="molecule type" value="Genomic_DNA"/>
</dbReference>
<dbReference type="SUPFAM" id="SSF57701">
    <property type="entry name" value="Zn2/Cys6 DNA-binding domain"/>
    <property type="match status" value="1"/>
</dbReference>
<feature type="domain" description="Zn(2)-C6 fungal-type" evidence="3">
    <location>
        <begin position="32"/>
        <end position="64"/>
    </location>
</feature>
<evidence type="ECO:0000259" key="3">
    <source>
        <dbReference type="PROSITE" id="PS50048"/>
    </source>
</evidence>
<evidence type="ECO:0000313" key="4">
    <source>
        <dbReference type="EMBL" id="KAH7252723.1"/>
    </source>
</evidence>
<dbReference type="InterPro" id="IPR001138">
    <property type="entry name" value="Zn2Cys6_DnaBD"/>
</dbReference>
<dbReference type="CDD" id="cd12148">
    <property type="entry name" value="fungal_TF_MHR"/>
    <property type="match status" value="1"/>
</dbReference>
<dbReference type="Proteomes" id="UP000813427">
    <property type="component" value="Unassembled WGS sequence"/>
</dbReference>
<feature type="region of interest" description="Disordered" evidence="2">
    <location>
        <begin position="1"/>
        <end position="23"/>
    </location>
</feature>
<dbReference type="PROSITE" id="PS50048">
    <property type="entry name" value="ZN2_CY6_FUNGAL_2"/>
    <property type="match status" value="1"/>
</dbReference>
<sequence>MDADAQTQPTLHSNNGAPRGRRVRDFRRGYQACELCRKKKIRCVVETPGVPCLRCQREVKECVFNDERSHRKRDKTGSRRASSKEVAVALDSRDGTTRESLSPTPATLGQEVSNTLTQQPSQLFSDNNDLTLPRQDYSDLRLSVNNSMAHDLSQPQQQAAVNETSPSIGPGGHTGDLTDSVMRTLVSNGKDALQLLFQPAIEQSKKDGTTPGNLQPASRHTLHHAGETLTPKTTSSVRTSRPIRFSPAPANTLTIWRSFRFVKMGWFTAEEAVAYVDLFQQNLSALSLVSKGFDLSHEKHYKLITQEPLLCCVILMISSRYHILEGAGGLARSTLVHHRLWEHCQHLIMRIIFGQEKRSKAKTRTRGSIEALLLIIEWHPQAIHLPPAADGWDSSLLLTDSDPRDDQFGNQADVTDDNEAQWLRDVIIPAKTSDRMSWMLLGCAQSLALELGLCDNGGRLESDTTSTQPAGLQAEQTRLRDLLYIFLDQQSSRLGCPSMMPTSVSCFISEPSRKDGQSDSLTAWLDLTTLIRTIIDVLCPSAVGIREILSSCVYVNIIKHFQQQLTGWRTTHLRQETLSSHAYEDLSIEFNYLRAFMNSLGIQAAVDRILGGRPPYSIDNDVLQSSITATDYSFIKEVIDSSCQALESVNRLFEAGTLRYCPVRVFLRIIMASILLLKALSLGTRTTDLEISLCVLERCIEALRASSLDEMHLASRYGDLLDMHLERFRQSMVPTSVPRGILPVNQSSQWTFDSSVPQGDDALGDMSMPAADDWLALPFDPSIAPFGFSTDDPGLAEPDDRSWDFLWSLPNV</sequence>
<dbReference type="PANTHER" id="PTHR31644">
    <property type="entry name" value="TRANSCRIPTIONAL ACTIVATOR ARO80-RELATED"/>
    <property type="match status" value="1"/>
</dbReference>
<dbReference type="InterPro" id="IPR036864">
    <property type="entry name" value="Zn2-C6_fun-type_DNA-bd_sf"/>
</dbReference>
<dbReference type="GO" id="GO:0000981">
    <property type="term" value="F:DNA-binding transcription factor activity, RNA polymerase II-specific"/>
    <property type="evidence" value="ECO:0007669"/>
    <property type="project" value="InterPro"/>
</dbReference>
<protein>
    <recommendedName>
        <fullName evidence="3">Zn(2)-C6 fungal-type domain-containing protein</fullName>
    </recommendedName>
</protein>
<dbReference type="GO" id="GO:0045944">
    <property type="term" value="P:positive regulation of transcription by RNA polymerase II"/>
    <property type="evidence" value="ECO:0007669"/>
    <property type="project" value="TreeGrafter"/>
</dbReference>
<dbReference type="GO" id="GO:0009074">
    <property type="term" value="P:aromatic amino acid family catabolic process"/>
    <property type="evidence" value="ECO:0007669"/>
    <property type="project" value="TreeGrafter"/>
</dbReference>
<proteinExistence type="predicted"/>
<name>A0A8K0WFK3_9HYPO</name>
<keyword evidence="1" id="KW-0539">Nucleus</keyword>
<feature type="compositionally biased region" description="Polar residues" evidence="2">
    <location>
        <begin position="98"/>
        <end position="113"/>
    </location>
</feature>
<gene>
    <name evidence="4" type="ORF">BKA59DRAFT_436876</name>
</gene>
<dbReference type="InterPro" id="IPR052780">
    <property type="entry name" value="AAA_Catabolism_Regulators"/>
</dbReference>
<keyword evidence="5" id="KW-1185">Reference proteome</keyword>
<evidence type="ECO:0000313" key="5">
    <source>
        <dbReference type="Proteomes" id="UP000813427"/>
    </source>
</evidence>
<accession>A0A8K0WFK3</accession>
<evidence type="ECO:0000256" key="1">
    <source>
        <dbReference type="ARBA" id="ARBA00023242"/>
    </source>
</evidence>
<feature type="compositionally biased region" description="Polar residues" evidence="2">
    <location>
        <begin position="1"/>
        <end position="16"/>
    </location>
</feature>
<dbReference type="PROSITE" id="PS00463">
    <property type="entry name" value="ZN2_CY6_FUNGAL_1"/>
    <property type="match status" value="1"/>
</dbReference>